<evidence type="ECO:0000256" key="2">
    <source>
        <dbReference type="SAM" id="SignalP"/>
    </source>
</evidence>
<name>A0A5C6ZEH9_9FLAO</name>
<dbReference type="RefSeq" id="WP_147087645.1">
    <property type="nucleotide sequence ID" value="NZ_VORM01000024.1"/>
</dbReference>
<dbReference type="Proteomes" id="UP000321578">
    <property type="component" value="Unassembled WGS sequence"/>
</dbReference>
<evidence type="ECO:0000256" key="1">
    <source>
        <dbReference type="SAM" id="Phobius"/>
    </source>
</evidence>
<evidence type="ECO:0000313" key="3">
    <source>
        <dbReference type="EMBL" id="TXD87584.1"/>
    </source>
</evidence>
<accession>A0A5C6ZEH9</accession>
<feature type="chain" id="PRO_5023041878" description="Glycine zipper family protein" evidence="2">
    <location>
        <begin position="28"/>
        <end position="213"/>
    </location>
</feature>
<keyword evidence="1" id="KW-1133">Transmembrane helix</keyword>
<comment type="caution">
    <text evidence="3">The sequence shown here is derived from an EMBL/GenBank/DDBJ whole genome shotgun (WGS) entry which is preliminary data.</text>
</comment>
<dbReference type="PROSITE" id="PS51257">
    <property type="entry name" value="PROKAR_LIPOPROTEIN"/>
    <property type="match status" value="1"/>
</dbReference>
<keyword evidence="4" id="KW-1185">Reference proteome</keyword>
<reference evidence="3 4" key="1">
    <citation type="submission" date="2019-08" db="EMBL/GenBank/DDBJ databases">
        <title>Genomes of Subsaximicrobium wynnwilliamsii strains.</title>
        <authorList>
            <person name="Bowman J.P."/>
        </authorList>
    </citation>
    <scope>NUCLEOTIDE SEQUENCE [LARGE SCALE GENOMIC DNA]</scope>
    <source>
        <strain evidence="3 4">2-80-2</strain>
    </source>
</reference>
<dbReference type="AlphaFoldDB" id="A0A5C6ZEH9"/>
<feature type="signal peptide" evidence="2">
    <location>
        <begin position="1"/>
        <end position="27"/>
    </location>
</feature>
<dbReference type="EMBL" id="VORO01000022">
    <property type="protein sequence ID" value="TXD87584.1"/>
    <property type="molecule type" value="Genomic_DNA"/>
</dbReference>
<organism evidence="3 4">
    <name type="scientific">Subsaximicrobium wynnwilliamsii</name>
    <dbReference type="NCBI Taxonomy" id="291179"/>
    <lineage>
        <taxon>Bacteria</taxon>
        <taxon>Pseudomonadati</taxon>
        <taxon>Bacteroidota</taxon>
        <taxon>Flavobacteriia</taxon>
        <taxon>Flavobacteriales</taxon>
        <taxon>Flavobacteriaceae</taxon>
        <taxon>Subsaximicrobium</taxon>
    </lineage>
</organism>
<evidence type="ECO:0008006" key="5">
    <source>
        <dbReference type="Google" id="ProtNLM"/>
    </source>
</evidence>
<feature type="transmembrane region" description="Helical" evidence="1">
    <location>
        <begin position="177"/>
        <end position="205"/>
    </location>
</feature>
<evidence type="ECO:0000313" key="4">
    <source>
        <dbReference type="Proteomes" id="UP000321578"/>
    </source>
</evidence>
<keyword evidence="2" id="KW-0732">Signal</keyword>
<sequence length="213" mass="23413">MKTIKQTQKMVAIFLTFVFLIPTVVSCSGENVQSNKVGDDYQKKAAKIFEAVDLVNQNFENLQMSKGTDYEITQELVDQYAVMLGYEAGEFDMVLVEEVVDKYADVLDRGYEQVLDDYALTSFAKITLVQIAEGNWIEDLENNPNYGNLSLTEKEMLSVANAYSQQSMQRLDAGPGIGAFIGLIVGGFICNVWCVLGGAIIGGIIGSSSKNDK</sequence>
<protein>
    <recommendedName>
        <fullName evidence="5">Glycine zipper family protein</fullName>
    </recommendedName>
</protein>
<keyword evidence="1" id="KW-0472">Membrane</keyword>
<gene>
    <name evidence="3" type="ORF">ESY86_16230</name>
</gene>
<proteinExistence type="predicted"/>
<keyword evidence="1" id="KW-0812">Transmembrane</keyword>